<evidence type="ECO:0000256" key="7">
    <source>
        <dbReference type="ARBA" id="ARBA00022801"/>
    </source>
</evidence>
<comment type="caution">
    <text evidence="11">The sequence shown here is derived from an EMBL/GenBank/DDBJ whole genome shotgun (WGS) entry which is preliminary data.</text>
</comment>
<dbReference type="InterPro" id="IPR050992">
    <property type="entry name" value="CheZ_family_phosphatases"/>
</dbReference>
<evidence type="ECO:0000256" key="2">
    <source>
        <dbReference type="ARBA" id="ARBA00005908"/>
    </source>
</evidence>
<comment type="function">
    <text evidence="10">Plays an important role in bacterial chemotaxis signal transduction pathway by accelerating the dephosphorylation of phosphorylated CheY (CheY-P).</text>
</comment>
<dbReference type="RefSeq" id="WP_227181214.1">
    <property type="nucleotide sequence ID" value="NZ_JAJBZT010000006.1"/>
</dbReference>
<protein>
    <recommendedName>
        <fullName evidence="3 10">Protein phosphatase CheZ</fullName>
        <ecNumber evidence="10">3.1.3.-</ecNumber>
    </recommendedName>
    <alternativeName>
        <fullName evidence="9 10">Chemotaxis protein CheZ</fullName>
    </alternativeName>
</protein>
<evidence type="ECO:0000256" key="3">
    <source>
        <dbReference type="ARBA" id="ARBA00018484"/>
    </source>
</evidence>
<dbReference type="EC" id="3.1.3.-" evidence="10"/>
<evidence type="ECO:0000256" key="1">
    <source>
        <dbReference type="ARBA" id="ARBA00004496"/>
    </source>
</evidence>
<name>A0ABS8D885_9NEIS</name>
<evidence type="ECO:0000313" key="12">
    <source>
        <dbReference type="Proteomes" id="UP001165395"/>
    </source>
</evidence>
<comment type="subunit">
    <text evidence="10">Homodimer.</text>
</comment>
<keyword evidence="8 10" id="KW-0904">Protein phosphatase</keyword>
<organism evidence="11 12">
    <name type="scientific">Leeia speluncae</name>
    <dbReference type="NCBI Taxonomy" id="2884804"/>
    <lineage>
        <taxon>Bacteria</taxon>
        <taxon>Pseudomonadati</taxon>
        <taxon>Pseudomonadota</taxon>
        <taxon>Betaproteobacteria</taxon>
        <taxon>Neisseriales</taxon>
        <taxon>Leeiaceae</taxon>
        <taxon>Leeia</taxon>
    </lineage>
</organism>
<evidence type="ECO:0000256" key="6">
    <source>
        <dbReference type="ARBA" id="ARBA00022779"/>
    </source>
</evidence>
<keyword evidence="7 10" id="KW-0378">Hydrolase</keyword>
<dbReference type="GO" id="GO:0016787">
    <property type="term" value="F:hydrolase activity"/>
    <property type="evidence" value="ECO:0007669"/>
    <property type="project" value="UniProtKB-KW"/>
</dbReference>
<dbReference type="PANTHER" id="PTHR43693">
    <property type="entry name" value="PROTEIN PHOSPHATASE CHEZ"/>
    <property type="match status" value="1"/>
</dbReference>
<keyword evidence="12" id="KW-1185">Reference proteome</keyword>
<keyword evidence="4 10" id="KW-0963">Cytoplasm</keyword>
<dbReference type="PIRSF" id="PIRSF002884">
    <property type="entry name" value="CheZ"/>
    <property type="match status" value="1"/>
</dbReference>
<dbReference type="PANTHER" id="PTHR43693:SF1">
    <property type="entry name" value="PROTEIN PHOSPHATASE CHEZ"/>
    <property type="match status" value="1"/>
</dbReference>
<evidence type="ECO:0000256" key="4">
    <source>
        <dbReference type="ARBA" id="ARBA00022490"/>
    </source>
</evidence>
<evidence type="ECO:0000256" key="9">
    <source>
        <dbReference type="ARBA" id="ARBA00029599"/>
    </source>
</evidence>
<dbReference type="Gene3D" id="1.10.287.500">
    <property type="entry name" value="Helix hairpin bin"/>
    <property type="match status" value="1"/>
</dbReference>
<evidence type="ECO:0000313" key="11">
    <source>
        <dbReference type="EMBL" id="MCB6184405.1"/>
    </source>
</evidence>
<dbReference type="Proteomes" id="UP001165395">
    <property type="component" value="Unassembled WGS sequence"/>
</dbReference>
<sequence>MSDRNFESGDSADLEALFDSIVATNAAHEAAPADAAKEETSGAGVTSDMVEPAKSMFAQIGHITRKLHDTLRELGYDKSLEKVVAEAIPDAKDRLAYVAKLTEQAADKVLSAVDVAKPLQEKLSEDSDVLNQRWDKLFANQLSVEEFKVLVADTRTFLHRSKTETKQTDALLLDIMMAQDFQDLTGQVIKKIVEMAKEMEAQLYNFLVEYTPGAERKPEEHTQLENGPVIHAEGRSDIVTDQQQVDDLLASLGF</sequence>
<keyword evidence="6 10" id="KW-0283">Flagellar rotation</keyword>
<gene>
    <name evidence="11" type="primary">cheZ</name>
    <name evidence="11" type="ORF">LIN78_12695</name>
</gene>
<comment type="similarity">
    <text evidence="2 10">Belongs to the CheZ family.</text>
</comment>
<comment type="subcellular location">
    <subcellularLocation>
        <location evidence="1 10">Cytoplasm</location>
    </subcellularLocation>
</comment>
<dbReference type="InterPro" id="IPR007439">
    <property type="entry name" value="Chemotax_Pase_CheZ"/>
</dbReference>
<keyword evidence="5 10" id="KW-0145">Chemotaxis</keyword>
<accession>A0ABS8D885</accession>
<dbReference type="EMBL" id="JAJBZT010000006">
    <property type="protein sequence ID" value="MCB6184405.1"/>
    <property type="molecule type" value="Genomic_DNA"/>
</dbReference>
<dbReference type="Pfam" id="PF04344">
    <property type="entry name" value="CheZ"/>
    <property type="match status" value="1"/>
</dbReference>
<evidence type="ECO:0000256" key="5">
    <source>
        <dbReference type="ARBA" id="ARBA00022500"/>
    </source>
</evidence>
<dbReference type="SUPFAM" id="SSF75708">
    <property type="entry name" value="Chemotaxis phosphatase CheZ"/>
    <property type="match status" value="1"/>
</dbReference>
<evidence type="ECO:0000256" key="10">
    <source>
        <dbReference type="PIRNR" id="PIRNR002884"/>
    </source>
</evidence>
<evidence type="ECO:0000256" key="8">
    <source>
        <dbReference type="ARBA" id="ARBA00022912"/>
    </source>
</evidence>
<dbReference type="NCBIfam" id="NF008368">
    <property type="entry name" value="PRK11166.1"/>
    <property type="match status" value="1"/>
</dbReference>
<reference evidence="11" key="1">
    <citation type="submission" date="2021-10" db="EMBL/GenBank/DDBJ databases">
        <title>The complete genome sequence of Leeia sp. TBRC 13508.</title>
        <authorList>
            <person name="Charoenyingcharoen P."/>
            <person name="Yukphan P."/>
        </authorList>
    </citation>
    <scope>NUCLEOTIDE SEQUENCE</scope>
    <source>
        <strain evidence="11">TBRC 13508</strain>
    </source>
</reference>
<proteinExistence type="inferred from homology"/>